<keyword evidence="7" id="KW-1185">Reference proteome</keyword>
<dbReference type="Pfam" id="PF00496">
    <property type="entry name" value="SBP_bac_5"/>
    <property type="match status" value="1"/>
</dbReference>
<evidence type="ECO:0000313" key="6">
    <source>
        <dbReference type="EMBL" id="THF62118.1"/>
    </source>
</evidence>
<dbReference type="OrthoDB" id="9801799at2"/>
<accession>A0A4S4ASH0</accession>
<feature type="domain" description="Solute-binding protein family 5" evidence="5">
    <location>
        <begin position="106"/>
        <end position="459"/>
    </location>
</feature>
<dbReference type="PANTHER" id="PTHR30290:SF9">
    <property type="entry name" value="OLIGOPEPTIDE-BINDING PROTEIN APPA"/>
    <property type="match status" value="1"/>
</dbReference>
<comment type="caution">
    <text evidence="6">The sequence shown here is derived from an EMBL/GenBank/DDBJ whole genome shotgun (WGS) entry which is preliminary data.</text>
</comment>
<feature type="compositionally biased region" description="Polar residues" evidence="4">
    <location>
        <begin position="1"/>
        <end position="11"/>
    </location>
</feature>
<dbReference type="Proteomes" id="UP000307956">
    <property type="component" value="Unassembled WGS sequence"/>
</dbReference>
<gene>
    <name evidence="6" type="ORF">E6O51_08150</name>
</gene>
<keyword evidence="3" id="KW-0732">Signal</keyword>
<dbReference type="InterPro" id="IPR039424">
    <property type="entry name" value="SBP_5"/>
</dbReference>
<comment type="similarity">
    <text evidence="1">Belongs to the bacterial solute-binding protein 5 family.</text>
</comment>
<dbReference type="SUPFAM" id="SSF53850">
    <property type="entry name" value="Periplasmic binding protein-like II"/>
    <property type="match status" value="1"/>
</dbReference>
<dbReference type="InterPro" id="IPR000914">
    <property type="entry name" value="SBP_5_dom"/>
</dbReference>
<evidence type="ECO:0000256" key="3">
    <source>
        <dbReference type="ARBA" id="ARBA00022729"/>
    </source>
</evidence>
<dbReference type="GO" id="GO:0030288">
    <property type="term" value="C:outer membrane-bounded periplasmic space"/>
    <property type="evidence" value="ECO:0007669"/>
    <property type="project" value="UniProtKB-ARBA"/>
</dbReference>
<name>A0A4S4ASH0_9RHOO</name>
<dbReference type="Gene3D" id="3.40.190.10">
    <property type="entry name" value="Periplasmic binding protein-like II"/>
    <property type="match status" value="1"/>
</dbReference>
<dbReference type="GO" id="GO:0043190">
    <property type="term" value="C:ATP-binding cassette (ABC) transporter complex"/>
    <property type="evidence" value="ECO:0007669"/>
    <property type="project" value="InterPro"/>
</dbReference>
<keyword evidence="2" id="KW-0813">Transport</keyword>
<dbReference type="GO" id="GO:0015833">
    <property type="term" value="P:peptide transport"/>
    <property type="evidence" value="ECO:0007669"/>
    <property type="project" value="TreeGrafter"/>
</dbReference>
<dbReference type="PROSITE" id="PS01040">
    <property type="entry name" value="SBP_BACTERIAL_5"/>
    <property type="match status" value="1"/>
</dbReference>
<evidence type="ECO:0000313" key="7">
    <source>
        <dbReference type="Proteomes" id="UP000307956"/>
    </source>
</evidence>
<evidence type="ECO:0000259" key="5">
    <source>
        <dbReference type="Pfam" id="PF00496"/>
    </source>
</evidence>
<dbReference type="PANTHER" id="PTHR30290">
    <property type="entry name" value="PERIPLASMIC BINDING COMPONENT OF ABC TRANSPORTER"/>
    <property type="match status" value="1"/>
</dbReference>
<evidence type="ECO:0000256" key="2">
    <source>
        <dbReference type="ARBA" id="ARBA00022448"/>
    </source>
</evidence>
<dbReference type="InterPro" id="IPR023765">
    <property type="entry name" value="SBP_5_CS"/>
</dbReference>
<proteinExistence type="inferred from homology"/>
<feature type="region of interest" description="Disordered" evidence="4">
    <location>
        <begin position="1"/>
        <end position="21"/>
    </location>
</feature>
<dbReference type="PIRSF" id="PIRSF002741">
    <property type="entry name" value="MppA"/>
    <property type="match status" value="1"/>
</dbReference>
<dbReference type="AlphaFoldDB" id="A0A4S4ASH0"/>
<sequence>MPGWNRRNSPGPQGHRSTLELERRSSMQSRRFLKLAAVLGLALGVAASHPSIAQTVGDAPVRGGILNVNIPTEPVGLNSGINTTMFIGEVASKIQEGLIAFDADLQPVPSLATQWEVSPDGLTVSFDLRKGVKWHDGKDFTAADVAYTLKEVWQKLHPFGRSAFGNVTKVETPNSHRIILTLSAPAPYLLNYINAYGAPVLPRHLYEGTDVVNNPYNQKPVGTGPFVFKEWVKGSHIRLERNPDYWKAGQPFLDGIIVKFIPDVSARVVALQSGEVDVVVGNALPVTSLRQFEDKSRYTINLIDGNYLATIAFAQFNVRSAPLNDKRVRQAFAHAVDRNALLKVVYLGYGKIATGPVPSSVTKYYTPDTRQYAFDPKRAAQLLDEAGYKAGANGKRFRLRLIHDGAAGSPLSTRTAEFIKQALAKVGVDVELQAPDFATMLRHVFTDQDYDILVSSMHRLPDPTLGVQRIFWTQNIRKGVPWTNGSGYSNPHLDAIMEQAAKEPDEQRRKAQIREWQQIVQEDVPLLELVEPVWITVSSARFKKLALQADGLFSSYADAWLEPRK</sequence>
<dbReference type="GO" id="GO:1904680">
    <property type="term" value="F:peptide transmembrane transporter activity"/>
    <property type="evidence" value="ECO:0007669"/>
    <property type="project" value="TreeGrafter"/>
</dbReference>
<dbReference type="CDD" id="cd08517">
    <property type="entry name" value="PBP2_NikA_DppA_OppA_like_13"/>
    <property type="match status" value="1"/>
</dbReference>
<dbReference type="Gene3D" id="3.10.105.10">
    <property type="entry name" value="Dipeptide-binding Protein, Domain 3"/>
    <property type="match status" value="1"/>
</dbReference>
<evidence type="ECO:0000256" key="1">
    <source>
        <dbReference type="ARBA" id="ARBA00005695"/>
    </source>
</evidence>
<evidence type="ECO:0000256" key="4">
    <source>
        <dbReference type="SAM" id="MobiDB-lite"/>
    </source>
</evidence>
<reference evidence="6 7" key="1">
    <citation type="submission" date="2019-04" db="EMBL/GenBank/DDBJ databases">
        <title>Azoarcus rhizosphaerae sp. nov. isolated from rhizosphere of Ficus religiosa.</title>
        <authorList>
            <person name="Lin S.-Y."/>
            <person name="Hameed A."/>
            <person name="Hsu Y.-H."/>
            <person name="Young C.-C."/>
        </authorList>
    </citation>
    <scope>NUCLEOTIDE SEQUENCE [LARGE SCALE GENOMIC DNA]</scope>
    <source>
        <strain evidence="6 7">CC-YHH848</strain>
    </source>
</reference>
<organism evidence="6 7">
    <name type="scientific">Pseudothauera rhizosphaerae</name>
    <dbReference type="NCBI Taxonomy" id="2565932"/>
    <lineage>
        <taxon>Bacteria</taxon>
        <taxon>Pseudomonadati</taxon>
        <taxon>Pseudomonadota</taxon>
        <taxon>Betaproteobacteria</taxon>
        <taxon>Rhodocyclales</taxon>
        <taxon>Zoogloeaceae</taxon>
        <taxon>Pseudothauera</taxon>
    </lineage>
</organism>
<dbReference type="InterPro" id="IPR030678">
    <property type="entry name" value="Peptide/Ni-bd"/>
</dbReference>
<dbReference type="EMBL" id="SSOD01000005">
    <property type="protein sequence ID" value="THF62118.1"/>
    <property type="molecule type" value="Genomic_DNA"/>
</dbReference>
<protein>
    <submittedName>
        <fullName evidence="6">ABC transporter substrate-binding protein</fullName>
    </submittedName>
</protein>